<reference evidence="3" key="1">
    <citation type="submission" date="2014-03" db="EMBL/GenBank/DDBJ databases">
        <title>The Genome Sequence of Puccinia striiformis f. sp. tritici PST-78.</title>
        <authorList>
            <consortium name="The Broad Institute Genome Sequencing Platform"/>
            <person name="Cuomo C."/>
            <person name="Hulbert S."/>
            <person name="Chen X."/>
            <person name="Walker B."/>
            <person name="Young S.K."/>
            <person name="Zeng Q."/>
            <person name="Gargeya S."/>
            <person name="Fitzgerald M."/>
            <person name="Haas B."/>
            <person name="Abouelleil A."/>
            <person name="Alvarado L."/>
            <person name="Arachchi H.M."/>
            <person name="Berlin A.M."/>
            <person name="Chapman S.B."/>
            <person name="Goldberg J."/>
            <person name="Griggs A."/>
            <person name="Gujja S."/>
            <person name="Hansen M."/>
            <person name="Howarth C."/>
            <person name="Imamovic A."/>
            <person name="Larimer J."/>
            <person name="McCowan C."/>
            <person name="Montmayeur A."/>
            <person name="Murphy C."/>
            <person name="Neiman D."/>
            <person name="Pearson M."/>
            <person name="Priest M."/>
            <person name="Roberts A."/>
            <person name="Saif S."/>
            <person name="Shea T."/>
            <person name="Sisk P."/>
            <person name="Sykes S."/>
            <person name="Wortman J."/>
            <person name="Nusbaum C."/>
            <person name="Birren B."/>
        </authorList>
    </citation>
    <scope>NUCLEOTIDE SEQUENCE [LARGE SCALE GENOMIC DNA]</scope>
    <source>
        <strain evidence="3">race PST-78</strain>
    </source>
</reference>
<keyword evidence="3" id="KW-1185">Reference proteome</keyword>
<feature type="region of interest" description="Disordered" evidence="1">
    <location>
        <begin position="42"/>
        <end position="78"/>
    </location>
</feature>
<protein>
    <submittedName>
        <fullName evidence="2">Uncharacterized protein</fullName>
    </submittedName>
</protein>
<dbReference type="Proteomes" id="UP000054564">
    <property type="component" value="Unassembled WGS sequence"/>
</dbReference>
<dbReference type="EMBL" id="AJIL01000030">
    <property type="protein sequence ID" value="KNF01297.1"/>
    <property type="molecule type" value="Genomic_DNA"/>
</dbReference>
<accession>A0A0L0VQ08</accession>
<dbReference type="AlphaFoldDB" id="A0A0L0VQ08"/>
<evidence type="ECO:0000313" key="2">
    <source>
        <dbReference type="EMBL" id="KNF01297.1"/>
    </source>
</evidence>
<proteinExistence type="predicted"/>
<gene>
    <name evidence="2" type="ORF">PSTG_05394</name>
</gene>
<evidence type="ECO:0000313" key="3">
    <source>
        <dbReference type="Proteomes" id="UP000054564"/>
    </source>
</evidence>
<comment type="caution">
    <text evidence="2">The sequence shown here is derived from an EMBL/GenBank/DDBJ whole genome shotgun (WGS) entry which is preliminary data.</text>
</comment>
<sequence length="140" mass="15111">MTGCGARSSEAIPSGWHWSASVHDPECEIFFRVCSGKPLHRLSRSDPAAGRRPPSNRGGTSLTTLLTPSKPPRCSSSMPASFLSLSYSRQGTLAAPTPISPQIDALTQALSLDKRYYGGYLTTTPWSTTANFNEYDAQNT</sequence>
<name>A0A0L0VQ08_9BASI</name>
<evidence type="ECO:0000256" key="1">
    <source>
        <dbReference type="SAM" id="MobiDB-lite"/>
    </source>
</evidence>
<organism evidence="2 3">
    <name type="scientific">Puccinia striiformis f. sp. tritici PST-78</name>
    <dbReference type="NCBI Taxonomy" id="1165861"/>
    <lineage>
        <taxon>Eukaryota</taxon>
        <taxon>Fungi</taxon>
        <taxon>Dikarya</taxon>
        <taxon>Basidiomycota</taxon>
        <taxon>Pucciniomycotina</taxon>
        <taxon>Pucciniomycetes</taxon>
        <taxon>Pucciniales</taxon>
        <taxon>Pucciniaceae</taxon>
        <taxon>Puccinia</taxon>
    </lineage>
</organism>